<organism evidence="2 3">
    <name type="scientific">Aquimarina litoralis</name>
    <dbReference type="NCBI Taxonomy" id="584605"/>
    <lineage>
        <taxon>Bacteria</taxon>
        <taxon>Pseudomonadati</taxon>
        <taxon>Bacteroidota</taxon>
        <taxon>Flavobacteriia</taxon>
        <taxon>Flavobacteriales</taxon>
        <taxon>Flavobacteriaceae</taxon>
        <taxon>Aquimarina</taxon>
    </lineage>
</organism>
<keyword evidence="1" id="KW-1133">Transmembrane helix</keyword>
<evidence type="ECO:0000256" key="1">
    <source>
        <dbReference type="SAM" id="Phobius"/>
    </source>
</evidence>
<evidence type="ECO:0000313" key="2">
    <source>
        <dbReference type="EMBL" id="GAA0731894.1"/>
    </source>
</evidence>
<name>A0ABP3UHJ2_9FLAO</name>
<feature type="transmembrane region" description="Helical" evidence="1">
    <location>
        <begin position="73"/>
        <end position="95"/>
    </location>
</feature>
<evidence type="ECO:0000313" key="3">
    <source>
        <dbReference type="Proteomes" id="UP001501758"/>
    </source>
</evidence>
<accession>A0ABP3UHJ2</accession>
<feature type="transmembrane region" description="Helical" evidence="1">
    <location>
        <begin position="38"/>
        <end position="61"/>
    </location>
</feature>
<proteinExistence type="predicted"/>
<dbReference type="Proteomes" id="UP001501758">
    <property type="component" value="Unassembled WGS sequence"/>
</dbReference>
<comment type="caution">
    <text evidence="2">The sequence shown here is derived from an EMBL/GenBank/DDBJ whole genome shotgun (WGS) entry which is preliminary data.</text>
</comment>
<dbReference type="EMBL" id="BAAAGE010000006">
    <property type="protein sequence ID" value="GAA0731894.1"/>
    <property type="molecule type" value="Genomic_DNA"/>
</dbReference>
<gene>
    <name evidence="2" type="ORF">GCM10009430_44540</name>
</gene>
<keyword evidence="1" id="KW-0472">Membrane</keyword>
<protein>
    <submittedName>
        <fullName evidence="2">Uncharacterized protein</fullName>
    </submittedName>
</protein>
<keyword evidence="3" id="KW-1185">Reference proteome</keyword>
<dbReference type="RefSeq" id="WP_343914454.1">
    <property type="nucleotide sequence ID" value="NZ_BAAAGE010000006.1"/>
</dbReference>
<sequence length="105" mass="11658">MKITQSINRNALMIASCSFLLGTIILLMHMIIPWDQIIVIGLFYVIIAIVLNGITLIGLIANSIINYHNSKENLTTIGIFLLNIPITIGYFLIVANNPFPKTFLA</sequence>
<feature type="transmembrane region" description="Helical" evidence="1">
    <location>
        <begin position="12"/>
        <end position="32"/>
    </location>
</feature>
<keyword evidence="1" id="KW-0812">Transmembrane</keyword>
<reference evidence="3" key="1">
    <citation type="journal article" date="2019" name="Int. J. Syst. Evol. Microbiol.">
        <title>The Global Catalogue of Microorganisms (GCM) 10K type strain sequencing project: providing services to taxonomists for standard genome sequencing and annotation.</title>
        <authorList>
            <consortium name="The Broad Institute Genomics Platform"/>
            <consortium name="The Broad Institute Genome Sequencing Center for Infectious Disease"/>
            <person name="Wu L."/>
            <person name="Ma J."/>
        </authorList>
    </citation>
    <scope>NUCLEOTIDE SEQUENCE [LARGE SCALE GENOMIC DNA]</scope>
    <source>
        <strain evidence="3">JCM 15974</strain>
    </source>
</reference>